<dbReference type="CDD" id="cd00383">
    <property type="entry name" value="trans_reg_C"/>
    <property type="match status" value="1"/>
</dbReference>
<evidence type="ECO:0000259" key="11">
    <source>
        <dbReference type="PROSITE" id="PS51755"/>
    </source>
</evidence>
<dbReference type="SMART" id="SM00862">
    <property type="entry name" value="Trans_reg_C"/>
    <property type="match status" value="1"/>
</dbReference>
<keyword evidence="3 8" id="KW-0597">Phosphoprotein</keyword>
<sequence>MSSQHILIVEDDPDIARLLELDLEGAGYQVSVASSVMTGLIQAREHAPALILLDLGLPDGDGREVLVRLRRSSELPVIVLTARDVVGEKVELLELGADDYVVKPFQIEELLARIAVQLRQQADDTVLLGELALHPQQRLLSFRGRELPLSPKEFELIQVLMRQPGKVFSRAELNQDVWGGQLPRESNVIDVHLANLRAKLRDVQAYGLLRTVRGYGYALRA</sequence>
<comment type="subcellular location">
    <subcellularLocation>
        <location evidence="1">Cytoplasm</location>
    </subcellularLocation>
</comment>
<dbReference type="InterPro" id="IPR011006">
    <property type="entry name" value="CheY-like_superfamily"/>
</dbReference>
<protein>
    <recommendedName>
        <fullName evidence="14">DNA-binding response regulator</fullName>
    </recommendedName>
</protein>
<comment type="caution">
    <text evidence="12">The sequence shown here is derived from an EMBL/GenBank/DDBJ whole genome shotgun (WGS) entry which is preliminary data.</text>
</comment>
<dbReference type="Pfam" id="PF00072">
    <property type="entry name" value="Response_reg"/>
    <property type="match status" value="1"/>
</dbReference>
<evidence type="ECO:0000256" key="8">
    <source>
        <dbReference type="PROSITE-ProRule" id="PRU00169"/>
    </source>
</evidence>
<evidence type="ECO:0000256" key="4">
    <source>
        <dbReference type="ARBA" id="ARBA00023012"/>
    </source>
</evidence>
<proteinExistence type="predicted"/>
<name>A0A918C2N5_9DEIO</name>
<evidence type="ECO:0000256" key="6">
    <source>
        <dbReference type="ARBA" id="ARBA00023125"/>
    </source>
</evidence>
<evidence type="ECO:0000313" key="13">
    <source>
        <dbReference type="Proteomes" id="UP000603865"/>
    </source>
</evidence>
<evidence type="ECO:0000256" key="9">
    <source>
        <dbReference type="PROSITE-ProRule" id="PRU01091"/>
    </source>
</evidence>
<dbReference type="PROSITE" id="PS50110">
    <property type="entry name" value="RESPONSE_REGULATORY"/>
    <property type="match status" value="1"/>
</dbReference>
<dbReference type="FunFam" id="3.40.50.2300:FF:000021">
    <property type="entry name" value="Two-component system response regulator KdpE"/>
    <property type="match status" value="1"/>
</dbReference>
<evidence type="ECO:0008006" key="14">
    <source>
        <dbReference type="Google" id="ProtNLM"/>
    </source>
</evidence>
<dbReference type="GO" id="GO:0000987">
    <property type="term" value="F:cis-regulatory region sequence-specific DNA binding"/>
    <property type="evidence" value="ECO:0007669"/>
    <property type="project" value="UniProtKB-ARBA"/>
</dbReference>
<keyword evidence="7" id="KW-0804">Transcription</keyword>
<evidence type="ECO:0000256" key="1">
    <source>
        <dbReference type="ARBA" id="ARBA00004496"/>
    </source>
</evidence>
<gene>
    <name evidence="12" type="ORF">GCM10008957_15760</name>
</gene>
<evidence type="ECO:0000313" key="12">
    <source>
        <dbReference type="EMBL" id="GGR03693.1"/>
    </source>
</evidence>
<keyword evidence="6 9" id="KW-0238">DNA-binding</keyword>
<dbReference type="PANTHER" id="PTHR48111">
    <property type="entry name" value="REGULATOR OF RPOS"/>
    <property type="match status" value="1"/>
</dbReference>
<organism evidence="12 13">
    <name type="scientific">Deinococcus ruber</name>
    <dbReference type="NCBI Taxonomy" id="1848197"/>
    <lineage>
        <taxon>Bacteria</taxon>
        <taxon>Thermotogati</taxon>
        <taxon>Deinococcota</taxon>
        <taxon>Deinococci</taxon>
        <taxon>Deinococcales</taxon>
        <taxon>Deinococcaceae</taxon>
        <taxon>Deinococcus</taxon>
    </lineage>
</organism>
<accession>A0A918C2N5</accession>
<dbReference type="EMBL" id="BMQL01000006">
    <property type="protein sequence ID" value="GGR03693.1"/>
    <property type="molecule type" value="Genomic_DNA"/>
</dbReference>
<dbReference type="Pfam" id="PF00486">
    <property type="entry name" value="Trans_reg_C"/>
    <property type="match status" value="1"/>
</dbReference>
<dbReference type="Proteomes" id="UP000603865">
    <property type="component" value="Unassembled WGS sequence"/>
</dbReference>
<dbReference type="Gene3D" id="6.10.250.690">
    <property type="match status" value="1"/>
</dbReference>
<keyword evidence="4" id="KW-0902">Two-component regulatory system</keyword>
<dbReference type="GO" id="GO:0005829">
    <property type="term" value="C:cytosol"/>
    <property type="evidence" value="ECO:0007669"/>
    <property type="project" value="TreeGrafter"/>
</dbReference>
<evidence type="ECO:0000259" key="10">
    <source>
        <dbReference type="PROSITE" id="PS50110"/>
    </source>
</evidence>
<dbReference type="Gene3D" id="3.40.50.2300">
    <property type="match status" value="1"/>
</dbReference>
<dbReference type="AlphaFoldDB" id="A0A918C2N5"/>
<dbReference type="Gene3D" id="1.10.10.10">
    <property type="entry name" value="Winged helix-like DNA-binding domain superfamily/Winged helix DNA-binding domain"/>
    <property type="match status" value="1"/>
</dbReference>
<feature type="domain" description="OmpR/PhoB-type" evidence="11">
    <location>
        <begin position="123"/>
        <end position="221"/>
    </location>
</feature>
<dbReference type="PROSITE" id="PS51755">
    <property type="entry name" value="OMPR_PHOB"/>
    <property type="match status" value="1"/>
</dbReference>
<dbReference type="InterPro" id="IPR001867">
    <property type="entry name" value="OmpR/PhoB-type_DNA-bd"/>
</dbReference>
<dbReference type="PANTHER" id="PTHR48111:SF22">
    <property type="entry name" value="REGULATOR OF RPOS"/>
    <property type="match status" value="1"/>
</dbReference>
<dbReference type="SUPFAM" id="SSF52172">
    <property type="entry name" value="CheY-like"/>
    <property type="match status" value="1"/>
</dbReference>
<dbReference type="GO" id="GO:0045893">
    <property type="term" value="P:positive regulation of DNA-templated transcription"/>
    <property type="evidence" value="ECO:0007669"/>
    <property type="project" value="UniProtKB-ARBA"/>
</dbReference>
<dbReference type="InterPro" id="IPR036388">
    <property type="entry name" value="WH-like_DNA-bd_sf"/>
</dbReference>
<evidence type="ECO:0000256" key="2">
    <source>
        <dbReference type="ARBA" id="ARBA00022490"/>
    </source>
</evidence>
<evidence type="ECO:0000256" key="3">
    <source>
        <dbReference type="ARBA" id="ARBA00022553"/>
    </source>
</evidence>
<feature type="modified residue" description="4-aspartylphosphate" evidence="8">
    <location>
        <position position="54"/>
    </location>
</feature>
<evidence type="ECO:0000256" key="5">
    <source>
        <dbReference type="ARBA" id="ARBA00023015"/>
    </source>
</evidence>
<feature type="domain" description="Response regulatory" evidence="10">
    <location>
        <begin position="5"/>
        <end position="118"/>
    </location>
</feature>
<keyword evidence="2" id="KW-0963">Cytoplasm</keyword>
<dbReference type="GO" id="GO:0000156">
    <property type="term" value="F:phosphorelay response regulator activity"/>
    <property type="evidence" value="ECO:0007669"/>
    <property type="project" value="TreeGrafter"/>
</dbReference>
<keyword evidence="5" id="KW-0805">Transcription regulation</keyword>
<dbReference type="InterPro" id="IPR039420">
    <property type="entry name" value="WalR-like"/>
</dbReference>
<feature type="DNA-binding region" description="OmpR/PhoB-type" evidence="9">
    <location>
        <begin position="123"/>
        <end position="221"/>
    </location>
</feature>
<keyword evidence="13" id="KW-1185">Reference proteome</keyword>
<reference evidence="12" key="1">
    <citation type="journal article" date="2014" name="Int. J. Syst. Evol. Microbiol.">
        <title>Complete genome sequence of Corynebacterium casei LMG S-19264T (=DSM 44701T), isolated from a smear-ripened cheese.</title>
        <authorList>
            <consortium name="US DOE Joint Genome Institute (JGI-PGF)"/>
            <person name="Walter F."/>
            <person name="Albersmeier A."/>
            <person name="Kalinowski J."/>
            <person name="Ruckert C."/>
        </authorList>
    </citation>
    <scope>NUCLEOTIDE SEQUENCE</scope>
    <source>
        <strain evidence="12">JCM 31311</strain>
    </source>
</reference>
<dbReference type="InterPro" id="IPR001789">
    <property type="entry name" value="Sig_transdc_resp-reg_receiver"/>
</dbReference>
<evidence type="ECO:0000256" key="7">
    <source>
        <dbReference type="ARBA" id="ARBA00023163"/>
    </source>
</evidence>
<dbReference type="SMART" id="SM00448">
    <property type="entry name" value="REC"/>
    <property type="match status" value="1"/>
</dbReference>
<reference evidence="12" key="2">
    <citation type="submission" date="2020-09" db="EMBL/GenBank/DDBJ databases">
        <authorList>
            <person name="Sun Q."/>
            <person name="Ohkuma M."/>
        </authorList>
    </citation>
    <scope>NUCLEOTIDE SEQUENCE</scope>
    <source>
        <strain evidence="12">JCM 31311</strain>
    </source>
</reference>
<dbReference type="GO" id="GO:0032993">
    <property type="term" value="C:protein-DNA complex"/>
    <property type="evidence" value="ECO:0007669"/>
    <property type="project" value="TreeGrafter"/>
</dbReference>
<dbReference type="GO" id="GO:0042802">
    <property type="term" value="F:identical protein binding"/>
    <property type="evidence" value="ECO:0007669"/>
    <property type="project" value="UniProtKB-ARBA"/>
</dbReference>
<dbReference type="RefSeq" id="WP_189089099.1">
    <property type="nucleotide sequence ID" value="NZ_BMQL01000006.1"/>
</dbReference>